<evidence type="ECO:0000313" key="2">
    <source>
        <dbReference type="Proteomes" id="UP001530400"/>
    </source>
</evidence>
<sequence>MPPPSVLNPSALPEFQPKRNVVHASNRSMTSIEWAFSSCWPPSERVIYMTAPSDESLRLNATPAMQWSYSLMHLAHQYEKGRRKFIFTTED</sequence>
<keyword evidence="2" id="KW-1185">Reference proteome</keyword>
<dbReference type="EMBL" id="JALLPJ020000958">
    <property type="protein sequence ID" value="KAL3779041.1"/>
    <property type="molecule type" value="Genomic_DNA"/>
</dbReference>
<name>A0ABD3NU78_9STRA</name>
<gene>
    <name evidence="1" type="ORF">ACHAWO_012931</name>
</gene>
<accession>A0ABD3NU78</accession>
<reference evidence="1 2" key="1">
    <citation type="submission" date="2024-10" db="EMBL/GenBank/DDBJ databases">
        <title>Updated reference genomes for cyclostephanoid diatoms.</title>
        <authorList>
            <person name="Roberts W.R."/>
            <person name="Alverson A.J."/>
        </authorList>
    </citation>
    <scope>NUCLEOTIDE SEQUENCE [LARGE SCALE GENOMIC DNA]</scope>
    <source>
        <strain evidence="1 2">AJA010-31</strain>
    </source>
</reference>
<organism evidence="1 2">
    <name type="scientific">Cyclotella atomus</name>
    <dbReference type="NCBI Taxonomy" id="382360"/>
    <lineage>
        <taxon>Eukaryota</taxon>
        <taxon>Sar</taxon>
        <taxon>Stramenopiles</taxon>
        <taxon>Ochrophyta</taxon>
        <taxon>Bacillariophyta</taxon>
        <taxon>Coscinodiscophyceae</taxon>
        <taxon>Thalassiosirophycidae</taxon>
        <taxon>Stephanodiscales</taxon>
        <taxon>Stephanodiscaceae</taxon>
        <taxon>Cyclotella</taxon>
    </lineage>
</organism>
<proteinExistence type="predicted"/>
<dbReference type="Proteomes" id="UP001530400">
    <property type="component" value="Unassembled WGS sequence"/>
</dbReference>
<evidence type="ECO:0000313" key="1">
    <source>
        <dbReference type="EMBL" id="KAL3779041.1"/>
    </source>
</evidence>
<comment type="caution">
    <text evidence="1">The sequence shown here is derived from an EMBL/GenBank/DDBJ whole genome shotgun (WGS) entry which is preliminary data.</text>
</comment>
<protein>
    <submittedName>
        <fullName evidence="1">Uncharacterized protein</fullName>
    </submittedName>
</protein>
<dbReference type="AlphaFoldDB" id="A0ABD3NU78"/>